<dbReference type="Pfam" id="PF07963">
    <property type="entry name" value="N_methyl"/>
    <property type="match status" value="1"/>
</dbReference>
<name>A0ABY1NBM6_9RHOB</name>
<sequence>MPIRRLSGADMQVIRHQRSPEDSGLTLIELAIAIFVLAIGTIAATRTADQSRVAIGGETPRLLARIVAHNRIEERKLYGTSVPLPATVLMGAQDFAIEEDVAVTEAGLVRVQVTARGQSGEGAQLNAYLKGGL</sequence>
<evidence type="ECO:0000313" key="2">
    <source>
        <dbReference type="EMBL" id="SMP05737.1"/>
    </source>
</evidence>
<organism evidence="2 3">
    <name type="scientific">Shimia sagamensis</name>
    <dbReference type="NCBI Taxonomy" id="1566352"/>
    <lineage>
        <taxon>Bacteria</taxon>
        <taxon>Pseudomonadati</taxon>
        <taxon>Pseudomonadota</taxon>
        <taxon>Alphaproteobacteria</taxon>
        <taxon>Rhodobacterales</taxon>
        <taxon>Roseobacteraceae</taxon>
    </lineage>
</organism>
<feature type="transmembrane region" description="Helical" evidence="1">
    <location>
        <begin position="25"/>
        <end position="44"/>
    </location>
</feature>
<comment type="caution">
    <text evidence="2">The sequence shown here is derived from an EMBL/GenBank/DDBJ whole genome shotgun (WGS) entry which is preliminary data.</text>
</comment>
<accession>A0ABY1NBM6</accession>
<keyword evidence="1" id="KW-1133">Transmembrane helix</keyword>
<dbReference type="InterPro" id="IPR012902">
    <property type="entry name" value="N_methyl_site"/>
</dbReference>
<dbReference type="NCBIfam" id="TIGR02532">
    <property type="entry name" value="IV_pilin_GFxxxE"/>
    <property type="match status" value="1"/>
</dbReference>
<evidence type="ECO:0000256" key="1">
    <source>
        <dbReference type="SAM" id="Phobius"/>
    </source>
</evidence>
<keyword evidence="1" id="KW-0812">Transmembrane</keyword>
<gene>
    <name evidence="2" type="ORF">SAMN06265373_101594</name>
</gene>
<keyword evidence="3" id="KW-1185">Reference proteome</keyword>
<dbReference type="PROSITE" id="PS00409">
    <property type="entry name" value="PROKAR_NTER_METHYL"/>
    <property type="match status" value="1"/>
</dbReference>
<dbReference type="Proteomes" id="UP001157961">
    <property type="component" value="Unassembled WGS sequence"/>
</dbReference>
<keyword evidence="1" id="KW-0472">Membrane</keyword>
<reference evidence="2 3" key="1">
    <citation type="submission" date="2017-05" db="EMBL/GenBank/DDBJ databases">
        <authorList>
            <person name="Varghese N."/>
            <person name="Submissions S."/>
        </authorList>
    </citation>
    <scope>NUCLEOTIDE SEQUENCE [LARGE SCALE GENOMIC DNA]</scope>
    <source>
        <strain evidence="2 3">DSM 29734</strain>
    </source>
</reference>
<proteinExistence type="predicted"/>
<evidence type="ECO:0000313" key="3">
    <source>
        <dbReference type="Proteomes" id="UP001157961"/>
    </source>
</evidence>
<protein>
    <submittedName>
        <fullName evidence="2">General secretion pathway protein I</fullName>
    </submittedName>
</protein>
<dbReference type="EMBL" id="FXTY01000001">
    <property type="protein sequence ID" value="SMP05737.1"/>
    <property type="molecule type" value="Genomic_DNA"/>
</dbReference>